<protein>
    <submittedName>
        <fullName evidence="10">Photosystem I reaction center subunit PsaK</fullName>
    </submittedName>
</protein>
<feature type="transmembrane region" description="Helical" evidence="9">
    <location>
        <begin position="61"/>
        <end position="83"/>
    </location>
</feature>
<dbReference type="GO" id="GO:0009522">
    <property type="term" value="C:photosystem I"/>
    <property type="evidence" value="ECO:0007669"/>
    <property type="project" value="UniProtKB-KW"/>
</dbReference>
<keyword evidence="6 9" id="KW-1133">Transmembrane helix</keyword>
<dbReference type="STRING" id="1453429.UCYN_06830"/>
<evidence type="ECO:0000256" key="7">
    <source>
        <dbReference type="ARBA" id="ARBA00023078"/>
    </source>
</evidence>
<evidence type="ECO:0000313" key="11">
    <source>
        <dbReference type="Proteomes" id="UP000001405"/>
    </source>
</evidence>
<evidence type="ECO:0000256" key="8">
    <source>
        <dbReference type="ARBA" id="ARBA00023136"/>
    </source>
</evidence>
<organism evidence="11">
    <name type="scientific">Atelocyanobacterium thalassa (isolate ALOHA)</name>
    <dbReference type="NCBI Taxonomy" id="1453429"/>
    <lineage>
        <taxon>Bacteria</taxon>
        <taxon>Bacillati</taxon>
        <taxon>Cyanobacteriota</taxon>
        <taxon>Cyanophyceae</taxon>
        <taxon>Oscillatoriophycideae</taxon>
        <taxon>Chroococcales</taxon>
        <taxon>Aphanothecaceae</taxon>
        <taxon>Candidatus Atelocyanobacterium</taxon>
        <taxon>Candidatus Atelocyanobacterium thalassae</taxon>
    </lineage>
</organism>
<gene>
    <name evidence="10" type="ordered locus">UCYN_06830</name>
</gene>
<evidence type="ECO:0000256" key="6">
    <source>
        <dbReference type="ARBA" id="ARBA00022989"/>
    </source>
</evidence>
<dbReference type="HOGENOM" id="CLU_160496_0_0_3"/>
<dbReference type="InterPro" id="IPR000549">
    <property type="entry name" value="PSI_PsaG/PsaK"/>
</dbReference>
<evidence type="ECO:0000256" key="4">
    <source>
        <dbReference type="ARBA" id="ARBA00022692"/>
    </source>
</evidence>
<dbReference type="Pfam" id="PF01241">
    <property type="entry name" value="PSI_PSAK"/>
    <property type="match status" value="1"/>
</dbReference>
<keyword evidence="5" id="KW-0603">Photosystem I</keyword>
<evidence type="ECO:0000256" key="5">
    <source>
        <dbReference type="ARBA" id="ARBA00022836"/>
    </source>
</evidence>
<keyword evidence="7" id="KW-0793">Thylakoid</keyword>
<dbReference type="SUPFAM" id="SSF81563">
    <property type="entry name" value="Photosystem I reaction center subunit X, PsaK"/>
    <property type="match status" value="1"/>
</dbReference>
<name>D3EPH9_ATETH</name>
<dbReference type="OrthoDB" id="461530at2"/>
<evidence type="ECO:0000313" key="10">
    <source>
        <dbReference type="EMBL" id="ADB95379.1"/>
    </source>
</evidence>
<dbReference type="AlphaFoldDB" id="D3EPH9"/>
<evidence type="ECO:0000256" key="3">
    <source>
        <dbReference type="ARBA" id="ARBA00022531"/>
    </source>
</evidence>
<feature type="transmembrane region" description="Helical" evidence="9">
    <location>
        <begin position="20"/>
        <end position="40"/>
    </location>
</feature>
<reference evidence="10 11" key="1">
    <citation type="journal article" date="2010" name="Nature">
        <title>Metabolic streamlining in an open-ocean nitrogen-fixing cyanobacterium.</title>
        <authorList>
            <person name="Tripp H.J."/>
            <person name="Bench S.R."/>
            <person name="Turk K.A."/>
            <person name="Foster R.A."/>
            <person name="Desany B.A."/>
            <person name="Niazi F."/>
            <person name="Affourtit J.P."/>
            <person name="Zehr J.P."/>
        </authorList>
    </citation>
    <scope>NUCLEOTIDE SEQUENCE [LARGE SCALE GENOMIC DNA]</scope>
    <source>
        <strain evidence="11">ALOHA</strain>
    </source>
</reference>
<dbReference type="InterPro" id="IPR037101">
    <property type="entry name" value="PSI_PsaK_bact"/>
</dbReference>
<accession>D3EPH9</accession>
<dbReference type="GO" id="GO:0042651">
    <property type="term" value="C:thylakoid membrane"/>
    <property type="evidence" value="ECO:0007669"/>
    <property type="project" value="InterPro"/>
</dbReference>
<dbReference type="InterPro" id="IPR017492">
    <property type="entry name" value="PSI_PsaK"/>
</dbReference>
<dbReference type="EMBL" id="CP001842">
    <property type="protein sequence ID" value="ADB95379.1"/>
    <property type="molecule type" value="Genomic_DNA"/>
</dbReference>
<proteinExistence type="inferred from homology"/>
<dbReference type="KEGG" id="cyu:UCYN_06830"/>
<comment type="subcellular location">
    <subcellularLocation>
        <location evidence="1">Membrane</location>
        <topology evidence="1">Multi-pass membrane protein</topology>
    </subcellularLocation>
</comment>
<keyword evidence="11" id="KW-1185">Reference proteome</keyword>
<keyword evidence="3" id="KW-0602">Photosynthesis</keyword>
<dbReference type="InterPro" id="IPR035982">
    <property type="entry name" value="PSI_centre_PsaK_sf"/>
</dbReference>
<evidence type="ECO:0000256" key="9">
    <source>
        <dbReference type="SAM" id="Phobius"/>
    </source>
</evidence>
<dbReference type="NCBIfam" id="TIGR03049">
    <property type="entry name" value="PS_I_psaK"/>
    <property type="match status" value="1"/>
</dbReference>
<evidence type="ECO:0000256" key="2">
    <source>
        <dbReference type="ARBA" id="ARBA00006458"/>
    </source>
</evidence>
<dbReference type="Proteomes" id="UP000001405">
    <property type="component" value="Chromosome"/>
</dbReference>
<dbReference type="GO" id="GO:0015979">
    <property type="term" value="P:photosynthesis"/>
    <property type="evidence" value="ECO:0007669"/>
    <property type="project" value="UniProtKB-KW"/>
</dbReference>
<sequence length="88" mass="9237">MYSTFMLVATIPTTVEWSPKVASIMIACNILAIAITKLVVGESSKETRLPQFSEMFGHLNIGAILGATSLGHIIGVGMILGIASTGML</sequence>
<dbReference type="Gene3D" id="1.20.860.20">
    <property type="entry name" value="Photosystem I PsaK, reaction centre"/>
    <property type="match status" value="1"/>
</dbReference>
<comment type="similarity">
    <text evidence="2">Belongs to the PsaG/PsaK family.</text>
</comment>
<evidence type="ECO:0000256" key="1">
    <source>
        <dbReference type="ARBA" id="ARBA00004141"/>
    </source>
</evidence>
<keyword evidence="8 9" id="KW-0472">Membrane</keyword>
<dbReference type="RefSeq" id="WP_012954066.1">
    <property type="nucleotide sequence ID" value="NC_013771.1"/>
</dbReference>
<keyword evidence="4 9" id="KW-0812">Transmembrane</keyword>